<name>A0A023FDG6_AMBCJ</name>
<proteinExistence type="evidence at transcript level"/>
<feature type="signal peptide" evidence="1">
    <location>
        <begin position="1"/>
        <end position="17"/>
    </location>
</feature>
<feature type="chain" id="PRO_5001514875" evidence="1">
    <location>
        <begin position="18"/>
        <end position="80"/>
    </location>
</feature>
<evidence type="ECO:0000256" key="1">
    <source>
        <dbReference type="SAM" id="SignalP"/>
    </source>
</evidence>
<keyword evidence="1" id="KW-0732">Signal</keyword>
<dbReference type="EMBL" id="GBBK01005698">
    <property type="protein sequence ID" value="JAC18784.1"/>
    <property type="molecule type" value="mRNA"/>
</dbReference>
<protein>
    <submittedName>
        <fullName evidence="2">Putative secreted protein</fullName>
    </submittedName>
</protein>
<sequence length="80" mass="8647">MNLIGFTLVACILLAMACPLNACGKCQGSCERPSCYNVQAEKGQETRYFPDKINADVTHIHREAPARGNFTSGKGVQGML</sequence>
<organism evidence="2">
    <name type="scientific">Amblyomma cajennense</name>
    <name type="common">Cayenne tick</name>
    <name type="synonym">Acarus cajennensis</name>
    <dbReference type="NCBI Taxonomy" id="34607"/>
    <lineage>
        <taxon>Eukaryota</taxon>
        <taxon>Metazoa</taxon>
        <taxon>Ecdysozoa</taxon>
        <taxon>Arthropoda</taxon>
        <taxon>Chelicerata</taxon>
        <taxon>Arachnida</taxon>
        <taxon>Acari</taxon>
        <taxon>Parasitiformes</taxon>
        <taxon>Ixodida</taxon>
        <taxon>Ixodoidea</taxon>
        <taxon>Ixodidae</taxon>
        <taxon>Amblyomminae</taxon>
        <taxon>Amblyomma</taxon>
    </lineage>
</organism>
<evidence type="ECO:0000313" key="2">
    <source>
        <dbReference type="EMBL" id="JAC18784.1"/>
    </source>
</evidence>
<dbReference type="AlphaFoldDB" id="A0A023FDG6"/>
<reference evidence="2" key="1">
    <citation type="submission" date="2014-03" db="EMBL/GenBank/DDBJ databases">
        <title>The sialotranscriptome of Amblyomma triste, Amblyomma parvum and Amblyomma cajennense ticks, uncovered by 454-based RNA-seq.</title>
        <authorList>
            <person name="Garcia G.R."/>
            <person name="Gardinassi L.G."/>
            <person name="Ribeiro J.M."/>
            <person name="Anatriello E."/>
            <person name="Ferreira B.R."/>
            <person name="Moreira H.N."/>
            <person name="Mafra C."/>
            <person name="Olegario M.M."/>
            <person name="Szabo P.J."/>
            <person name="Miranda-Santos I.K."/>
            <person name="Maruyama S.R."/>
        </authorList>
    </citation>
    <scope>NUCLEOTIDE SEQUENCE</scope>
    <source>
        <strain evidence="2">Uberlandia</strain>
        <tissue evidence="2">Salivary glands</tissue>
    </source>
</reference>
<accession>A0A023FDG6</accession>